<dbReference type="EC" id="1.7.1.17" evidence="6"/>
<dbReference type="EMBL" id="CABVPX010000008">
    <property type="protein sequence ID" value="VWB52224.1"/>
    <property type="molecule type" value="Genomic_DNA"/>
</dbReference>
<dbReference type="InterPro" id="IPR029039">
    <property type="entry name" value="Flavoprotein-like_sf"/>
</dbReference>
<dbReference type="EC" id="1.6.5.-" evidence="6"/>
<dbReference type="PANTHER" id="PTHR43741">
    <property type="entry name" value="FMN-DEPENDENT NADH-AZOREDUCTASE 1"/>
    <property type="match status" value="1"/>
</dbReference>
<reference evidence="8 10" key="1">
    <citation type="submission" date="2019-09" db="EMBL/GenBank/DDBJ databases">
        <authorList>
            <person name="Depoorter E."/>
        </authorList>
    </citation>
    <scope>NUCLEOTIDE SEQUENCE [LARGE SCALE GENOMIC DNA]</scope>
    <source>
        <strain evidence="8">LMG 24066</strain>
    </source>
</reference>
<comment type="cofactor">
    <cofactor evidence="6">
        <name>FMN</name>
        <dbReference type="ChEBI" id="CHEBI:58210"/>
    </cofactor>
    <text evidence="6">Binds 1 FMN per subunit.</text>
</comment>
<evidence type="ECO:0000313" key="11">
    <source>
        <dbReference type="Proteomes" id="UP001448498"/>
    </source>
</evidence>
<dbReference type="GO" id="GO:0009055">
    <property type="term" value="F:electron transfer activity"/>
    <property type="evidence" value="ECO:0007669"/>
    <property type="project" value="UniProtKB-UniRule"/>
</dbReference>
<reference evidence="9 11" key="2">
    <citation type="submission" date="2022-10" db="EMBL/GenBank/DDBJ databases">
        <title>Genomic of Burkholderia cepacia PN-1.</title>
        <authorList>
            <person name="Yang Y."/>
            <person name="Guan H."/>
            <person name="Huang J."/>
        </authorList>
    </citation>
    <scope>NUCLEOTIDE SEQUENCE [LARGE SCALE GENOMIC DNA]</scope>
    <source>
        <strain evidence="9 11">PN-1</strain>
    </source>
</reference>
<dbReference type="Proteomes" id="UP000494172">
    <property type="component" value="Unassembled WGS sequence"/>
</dbReference>
<feature type="binding site" evidence="6">
    <location>
        <position position="9"/>
    </location>
    <ligand>
        <name>FMN</name>
        <dbReference type="ChEBI" id="CHEBI:58210"/>
    </ligand>
</feature>
<dbReference type="Pfam" id="PF02525">
    <property type="entry name" value="Flavodoxin_2"/>
    <property type="match status" value="1"/>
</dbReference>
<feature type="binding site" evidence="6">
    <location>
        <begin position="97"/>
        <end position="100"/>
    </location>
    <ligand>
        <name>FMN</name>
        <dbReference type="ChEBI" id="CHEBI:58210"/>
    </ligand>
</feature>
<evidence type="ECO:0000313" key="10">
    <source>
        <dbReference type="Proteomes" id="UP000494172"/>
    </source>
</evidence>
<dbReference type="GO" id="GO:0010181">
    <property type="term" value="F:FMN binding"/>
    <property type="evidence" value="ECO:0007669"/>
    <property type="project" value="UniProtKB-UniRule"/>
</dbReference>
<evidence type="ECO:0000256" key="3">
    <source>
        <dbReference type="ARBA" id="ARBA00023002"/>
    </source>
</evidence>
<comment type="function">
    <text evidence="6">Also exhibits azoreductase activity. Catalyzes the reductive cleavage of the azo bond in aromatic azo compounds to the corresponding amines.</text>
</comment>
<keyword evidence="1 6" id="KW-0285">Flavoprotein</keyword>
<gene>
    <name evidence="6" type="primary">azoR</name>
    <name evidence="8" type="ORF">BAR24066_02381</name>
    <name evidence="9" type="ORF">OHZ10_30760</name>
</gene>
<sequence>MRLLNIVSSPRGARSASIAVANAFVDAYCNAEASVDVDTLNVWEEDLPDFDGDAIGAKYKGVANEPMNAAEQSVWLRIQSLVKRFQQADRIVVGVPMWNFGYPYKLKQLIDLVSQRNMLFTFDGAAYGPLLTIPRALVVHVRGQSGETGAGRLDTPGFGHQADYIEFWLKFIGVNEVRSLTVEHTWNAKAHDSIERAQARAIAMAADF</sequence>
<feature type="domain" description="Flavodoxin-like fold" evidence="7">
    <location>
        <begin position="1"/>
        <end position="201"/>
    </location>
</feature>
<dbReference type="HAMAP" id="MF_01216">
    <property type="entry name" value="Azoreductase_type1"/>
    <property type="match status" value="1"/>
</dbReference>
<dbReference type="GO" id="GO:0016652">
    <property type="term" value="F:oxidoreductase activity, acting on NAD(P)H as acceptor"/>
    <property type="evidence" value="ECO:0007669"/>
    <property type="project" value="UniProtKB-UniRule"/>
</dbReference>
<protein>
    <recommendedName>
        <fullName evidence="6">FMN dependent NADH:quinone oxidoreductase</fullName>
        <ecNumber evidence="6">1.6.5.-</ecNumber>
    </recommendedName>
    <alternativeName>
        <fullName evidence="6">Azo-dye reductase</fullName>
    </alternativeName>
    <alternativeName>
        <fullName evidence="6">FMN-dependent NADH-azo compound oxidoreductase</fullName>
    </alternativeName>
    <alternativeName>
        <fullName evidence="6">FMN-dependent NADH-azoreductase</fullName>
        <ecNumber evidence="6">1.7.1.17</ecNumber>
    </alternativeName>
</protein>
<comment type="subunit">
    <text evidence="6">Homodimer.</text>
</comment>
<evidence type="ECO:0000256" key="1">
    <source>
        <dbReference type="ARBA" id="ARBA00022630"/>
    </source>
</evidence>
<dbReference type="RefSeq" id="WP_059239543.1">
    <property type="nucleotide sequence ID" value="NZ_CABVPX010000008.1"/>
</dbReference>
<keyword evidence="3 6" id="KW-0560">Oxidoreductase</keyword>
<dbReference type="Proteomes" id="UP001448498">
    <property type="component" value="Chromosome 3"/>
</dbReference>
<dbReference type="AlphaFoldDB" id="A0A9Q9SH46"/>
<comment type="function">
    <text evidence="6">Quinone reductase that provides resistance to thiol-specific stress caused by electrophilic quinones.</text>
</comment>
<dbReference type="InterPro" id="IPR023048">
    <property type="entry name" value="NADH:quinone_OxRdtase_FMN_depd"/>
</dbReference>
<keyword evidence="11" id="KW-1185">Reference proteome</keyword>
<keyword evidence="2 6" id="KW-0288">FMN</keyword>
<keyword evidence="4 6" id="KW-0520">NAD</keyword>
<dbReference type="SUPFAM" id="SSF52218">
    <property type="entry name" value="Flavoproteins"/>
    <property type="match status" value="1"/>
</dbReference>
<comment type="similarity">
    <text evidence="6">Belongs to the azoreductase type 1 family.</text>
</comment>
<dbReference type="GO" id="GO:0016655">
    <property type="term" value="F:oxidoreductase activity, acting on NAD(P)H, quinone or similar compound as acceptor"/>
    <property type="evidence" value="ECO:0007669"/>
    <property type="project" value="InterPro"/>
</dbReference>
<evidence type="ECO:0000256" key="2">
    <source>
        <dbReference type="ARBA" id="ARBA00022643"/>
    </source>
</evidence>
<dbReference type="EMBL" id="CP109822">
    <property type="protein sequence ID" value="XAE50866.1"/>
    <property type="molecule type" value="Genomic_DNA"/>
</dbReference>
<proteinExistence type="inferred from homology"/>
<evidence type="ECO:0000259" key="7">
    <source>
        <dbReference type="Pfam" id="PF02525"/>
    </source>
</evidence>
<evidence type="ECO:0000256" key="5">
    <source>
        <dbReference type="ARBA" id="ARBA00048542"/>
    </source>
</evidence>
<feature type="binding site" evidence="6">
    <location>
        <begin position="15"/>
        <end position="17"/>
    </location>
    <ligand>
        <name>FMN</name>
        <dbReference type="ChEBI" id="CHEBI:58210"/>
    </ligand>
</feature>
<organism evidence="8 10">
    <name type="scientific">Burkholderia arboris</name>
    <dbReference type="NCBI Taxonomy" id="488730"/>
    <lineage>
        <taxon>Bacteria</taxon>
        <taxon>Pseudomonadati</taxon>
        <taxon>Pseudomonadota</taxon>
        <taxon>Betaproteobacteria</taxon>
        <taxon>Burkholderiales</taxon>
        <taxon>Burkholderiaceae</taxon>
        <taxon>Burkholderia</taxon>
        <taxon>Burkholderia cepacia complex</taxon>
    </lineage>
</organism>
<evidence type="ECO:0000313" key="8">
    <source>
        <dbReference type="EMBL" id="VWB52224.1"/>
    </source>
</evidence>
<evidence type="ECO:0000256" key="4">
    <source>
        <dbReference type="ARBA" id="ARBA00023027"/>
    </source>
</evidence>
<dbReference type="PANTHER" id="PTHR43741:SF4">
    <property type="entry name" value="FMN-DEPENDENT NADH:QUINONE OXIDOREDUCTASE"/>
    <property type="match status" value="1"/>
</dbReference>
<dbReference type="InterPro" id="IPR003680">
    <property type="entry name" value="Flavodoxin_fold"/>
</dbReference>
<dbReference type="Gene3D" id="3.40.50.360">
    <property type="match status" value="1"/>
</dbReference>
<evidence type="ECO:0000313" key="9">
    <source>
        <dbReference type="EMBL" id="XAE50866.1"/>
    </source>
</evidence>
<comment type="catalytic activity">
    <reaction evidence="6">
        <text>2 a quinone + NADH + H(+) = 2 a 1,4-benzosemiquinone + NAD(+)</text>
        <dbReference type="Rhea" id="RHEA:65952"/>
        <dbReference type="ChEBI" id="CHEBI:15378"/>
        <dbReference type="ChEBI" id="CHEBI:57540"/>
        <dbReference type="ChEBI" id="CHEBI:57945"/>
        <dbReference type="ChEBI" id="CHEBI:132124"/>
        <dbReference type="ChEBI" id="CHEBI:134225"/>
    </reaction>
</comment>
<evidence type="ECO:0000256" key="6">
    <source>
        <dbReference type="HAMAP-Rule" id="MF_01216"/>
    </source>
</evidence>
<dbReference type="InterPro" id="IPR050104">
    <property type="entry name" value="FMN-dep_NADH:Q_OxRdtase_AzoR1"/>
</dbReference>
<accession>A0A9Q9SH46</accession>
<comment type="catalytic activity">
    <reaction evidence="5">
        <text>N,N-dimethyl-1,4-phenylenediamine + anthranilate + 2 NAD(+) = 2-(4-dimethylaminophenyl)diazenylbenzoate + 2 NADH + 2 H(+)</text>
        <dbReference type="Rhea" id="RHEA:55872"/>
        <dbReference type="ChEBI" id="CHEBI:15378"/>
        <dbReference type="ChEBI" id="CHEBI:15783"/>
        <dbReference type="ChEBI" id="CHEBI:16567"/>
        <dbReference type="ChEBI" id="CHEBI:57540"/>
        <dbReference type="ChEBI" id="CHEBI:57945"/>
        <dbReference type="ChEBI" id="CHEBI:71579"/>
        <dbReference type="EC" id="1.7.1.17"/>
    </reaction>
    <physiologicalReaction direction="right-to-left" evidence="5">
        <dbReference type="Rhea" id="RHEA:55874"/>
    </physiologicalReaction>
</comment>
<name>A0A9Q9SH46_9BURK</name>
<comment type="caution">
    <text evidence="6">Lacks conserved residue(s) required for the propagation of feature annotation.</text>
</comment>